<proteinExistence type="predicted"/>
<organism evidence="1 2">
    <name type="scientific">Marinobacter subterrani</name>
    <dbReference type="NCBI Taxonomy" id="1658765"/>
    <lineage>
        <taxon>Bacteria</taxon>
        <taxon>Pseudomonadati</taxon>
        <taxon>Pseudomonadota</taxon>
        <taxon>Gammaproteobacteria</taxon>
        <taxon>Pseudomonadales</taxon>
        <taxon>Marinobacteraceae</taxon>
        <taxon>Marinobacter</taxon>
    </lineage>
</organism>
<dbReference type="AlphaFoldDB" id="A0A0J7LVU0"/>
<dbReference type="EMBL" id="LFBU01000002">
    <property type="protein sequence ID" value="KMQ73025.1"/>
    <property type="molecule type" value="Genomic_DNA"/>
</dbReference>
<evidence type="ECO:0000313" key="2">
    <source>
        <dbReference type="Proteomes" id="UP000036102"/>
    </source>
</evidence>
<dbReference type="Proteomes" id="UP000036102">
    <property type="component" value="Unassembled WGS sequence"/>
</dbReference>
<gene>
    <name evidence="1" type="ORF">Msub_20221</name>
</gene>
<keyword evidence="2" id="KW-1185">Reference proteome</keyword>
<sequence>MRPCVVLHQFDTHIAAAGSIAVWLTSSRMPCLGMSGTPGGIATRVALLLQRIPYLFSTDHIPQAMKPVPDRPSGIRLAGFLFLTQEDAL</sequence>
<comment type="caution">
    <text evidence="1">The sequence shown here is derived from an EMBL/GenBank/DDBJ whole genome shotgun (WGS) entry which is preliminary data.</text>
</comment>
<name>A0A0J7LVU0_9GAMM</name>
<evidence type="ECO:0000313" key="1">
    <source>
        <dbReference type="EMBL" id="KMQ73025.1"/>
    </source>
</evidence>
<reference evidence="1 2" key="1">
    <citation type="submission" date="2015-06" db="EMBL/GenBank/DDBJ databases">
        <title>Marinobacter subterrani, a genetically tractable neutrophilic iron-oxidizing strain isolated from the Soudan Iron Mine.</title>
        <authorList>
            <person name="Bonis B.M."/>
            <person name="Gralnick J.A."/>
        </authorList>
    </citation>
    <scope>NUCLEOTIDE SEQUENCE [LARGE SCALE GENOMIC DNA]</scope>
    <source>
        <strain evidence="1 2">JG233</strain>
    </source>
</reference>
<dbReference type="STRING" id="1658765.Msub_20221"/>
<accession>A0A0J7LVU0</accession>
<protein>
    <submittedName>
        <fullName evidence="1">Uncharacterized protein</fullName>
    </submittedName>
</protein>
<dbReference type="PATRIC" id="fig|1658765.3.peg.3486"/>